<feature type="transmembrane region" description="Helical" evidence="11">
    <location>
        <begin position="659"/>
        <end position="680"/>
    </location>
</feature>
<dbReference type="FunFam" id="3.40.930.10:FF:000020">
    <property type="entry name" value="Anion exchange protein"/>
    <property type="match status" value="1"/>
</dbReference>
<dbReference type="Pfam" id="PF07565">
    <property type="entry name" value="Band_3_cyto"/>
    <property type="match status" value="2"/>
</dbReference>
<dbReference type="Proteomes" id="UP000472265">
    <property type="component" value="Chromosome 23"/>
</dbReference>
<evidence type="ECO:0000256" key="9">
    <source>
        <dbReference type="ARBA" id="ARBA00023136"/>
    </source>
</evidence>
<dbReference type="PANTHER" id="PTHR11453">
    <property type="entry name" value="ANION EXCHANGE PROTEIN"/>
    <property type="match status" value="1"/>
</dbReference>
<dbReference type="GO" id="GO:0005452">
    <property type="term" value="F:solute:inorganic anion antiporter activity"/>
    <property type="evidence" value="ECO:0007669"/>
    <property type="project" value="InterPro"/>
</dbReference>
<dbReference type="InterPro" id="IPR011531">
    <property type="entry name" value="HCO3_transpt-like_TM_dom"/>
</dbReference>
<gene>
    <name evidence="14" type="primary">SLC4A1</name>
    <name evidence="14" type="synonym">slc4a1a</name>
</gene>
<dbReference type="InterPro" id="IPR013769">
    <property type="entry name" value="Band3_cytoplasmic_dom"/>
</dbReference>
<proteinExistence type="inferred from homology"/>
<feature type="domain" description="Band 3 cytoplasmic" evidence="13">
    <location>
        <begin position="194"/>
        <end position="301"/>
    </location>
</feature>
<reference evidence="14" key="1">
    <citation type="submission" date="2021-04" db="EMBL/GenBank/DDBJ databases">
        <authorList>
            <consortium name="Wellcome Sanger Institute Data Sharing"/>
        </authorList>
    </citation>
    <scope>NUCLEOTIDE SEQUENCE [LARGE SCALE GENOMIC DNA]</scope>
</reference>
<evidence type="ECO:0000256" key="4">
    <source>
        <dbReference type="ARBA" id="ARBA00022475"/>
    </source>
</evidence>
<dbReference type="PRINTS" id="PR00165">
    <property type="entry name" value="ANIONEXCHNGR"/>
</dbReference>
<feature type="transmembrane region" description="Helical" evidence="11">
    <location>
        <begin position="853"/>
        <end position="874"/>
    </location>
</feature>
<keyword evidence="9 11" id="KW-0472">Membrane</keyword>
<evidence type="ECO:0000256" key="10">
    <source>
        <dbReference type="ARBA" id="ARBA00049347"/>
    </source>
</evidence>
<dbReference type="AlphaFoldDB" id="A0A671YNC3"/>
<feature type="transmembrane region" description="Helical" evidence="11">
    <location>
        <begin position="701"/>
        <end position="724"/>
    </location>
</feature>
<feature type="transmembrane region" description="Helical" evidence="11">
    <location>
        <begin position="827"/>
        <end position="846"/>
    </location>
</feature>
<dbReference type="GO" id="GO:0015106">
    <property type="term" value="F:bicarbonate transmembrane transporter activity"/>
    <property type="evidence" value="ECO:0007669"/>
    <property type="project" value="TreeGrafter"/>
</dbReference>
<comment type="catalytic activity">
    <reaction evidence="10">
        <text>hydrogencarbonate(in) + chloride(out) = hydrogencarbonate(out) + chloride(in)</text>
        <dbReference type="Rhea" id="RHEA:72363"/>
        <dbReference type="ChEBI" id="CHEBI:17544"/>
        <dbReference type="ChEBI" id="CHEBI:17996"/>
    </reaction>
</comment>
<evidence type="ECO:0000259" key="12">
    <source>
        <dbReference type="Pfam" id="PF00955"/>
    </source>
</evidence>
<feature type="transmembrane region" description="Helical" evidence="11">
    <location>
        <begin position="425"/>
        <end position="447"/>
    </location>
</feature>
<evidence type="ECO:0000256" key="11">
    <source>
        <dbReference type="RuleBase" id="RU362035"/>
    </source>
</evidence>
<keyword evidence="3 11" id="KW-0813">Transport</keyword>
<feature type="domain" description="Band 3 cytoplasmic" evidence="13">
    <location>
        <begin position="66"/>
        <end position="168"/>
    </location>
</feature>
<reference evidence="14" key="2">
    <citation type="submission" date="2025-08" db="UniProtKB">
        <authorList>
            <consortium name="Ensembl"/>
        </authorList>
    </citation>
    <scope>IDENTIFICATION</scope>
</reference>
<feature type="transmembrane region" description="Helical" evidence="11">
    <location>
        <begin position="571"/>
        <end position="588"/>
    </location>
</feature>
<dbReference type="Ensembl" id="ENSSAUT00010067926.1">
    <property type="protein sequence ID" value="ENSSAUP00010064846.1"/>
    <property type="gene ID" value="ENSSAUG00010024983.1"/>
</dbReference>
<dbReference type="GO" id="GO:0008509">
    <property type="term" value="F:monoatomic anion transmembrane transporter activity"/>
    <property type="evidence" value="ECO:0007669"/>
    <property type="project" value="InterPro"/>
</dbReference>
<dbReference type="NCBIfam" id="TIGR00834">
    <property type="entry name" value="ae"/>
    <property type="match status" value="1"/>
</dbReference>
<evidence type="ECO:0000256" key="5">
    <source>
        <dbReference type="ARBA" id="ARBA00022681"/>
    </source>
</evidence>
<feature type="transmembrane region" description="Helical" evidence="11">
    <location>
        <begin position="783"/>
        <end position="802"/>
    </location>
</feature>
<evidence type="ECO:0000256" key="7">
    <source>
        <dbReference type="ARBA" id="ARBA00022989"/>
    </source>
</evidence>
<dbReference type="Gene3D" id="1.10.287.570">
    <property type="entry name" value="Helical hairpin bin"/>
    <property type="match status" value="1"/>
</dbReference>
<feature type="transmembrane region" description="Helical" evidence="11">
    <location>
        <begin position="381"/>
        <end position="404"/>
    </location>
</feature>
<comment type="similarity">
    <text evidence="2 11">Belongs to the anion exchanger (TC 2.A.31) family.</text>
</comment>
<reference evidence="14" key="3">
    <citation type="submission" date="2025-09" db="UniProtKB">
        <authorList>
            <consortium name="Ensembl"/>
        </authorList>
    </citation>
    <scope>IDENTIFICATION</scope>
</reference>
<evidence type="ECO:0000256" key="8">
    <source>
        <dbReference type="ARBA" id="ARBA00023065"/>
    </source>
</evidence>
<dbReference type="FunFam" id="1.10.287.570:FF:000001">
    <property type="entry name" value="Anion exchange protein"/>
    <property type="match status" value="1"/>
</dbReference>
<comment type="subcellular location">
    <subcellularLocation>
        <location evidence="1">Cell membrane</location>
        <topology evidence="1">Multi-pass membrane protein</topology>
    </subcellularLocation>
    <subcellularLocation>
        <location evidence="11">Membrane</location>
        <topology evidence="11">Multi-pass membrane protein</topology>
    </subcellularLocation>
</comment>
<dbReference type="GO" id="GO:0051453">
    <property type="term" value="P:regulation of intracellular pH"/>
    <property type="evidence" value="ECO:0007669"/>
    <property type="project" value="TreeGrafter"/>
</dbReference>
<keyword evidence="7 11" id="KW-1133">Transmembrane helix</keyword>
<dbReference type="Gene3D" id="3.40.930.10">
    <property type="entry name" value="Mannitol-specific EII, Chain A"/>
    <property type="match status" value="1"/>
</dbReference>
<dbReference type="SUPFAM" id="SSF55804">
    <property type="entry name" value="Phoshotransferase/anion transport protein"/>
    <property type="match status" value="1"/>
</dbReference>
<feature type="transmembrane region" description="Helical" evidence="11">
    <location>
        <begin position="604"/>
        <end position="624"/>
    </location>
</feature>
<dbReference type="InterPro" id="IPR001717">
    <property type="entry name" value="Anion_exchange"/>
</dbReference>
<dbReference type="PANTHER" id="PTHR11453:SF12">
    <property type="entry name" value="BAND 3 ANION TRANSPORT PROTEIN"/>
    <property type="match status" value="1"/>
</dbReference>
<evidence type="ECO:0000256" key="3">
    <source>
        <dbReference type="ARBA" id="ARBA00022448"/>
    </source>
</evidence>
<feature type="transmembrane region" description="Helical" evidence="11">
    <location>
        <begin position="757"/>
        <end position="776"/>
    </location>
</feature>
<dbReference type="InterPro" id="IPR018241">
    <property type="entry name" value="Anion_exchange_CS"/>
</dbReference>
<keyword evidence="4" id="KW-1003">Cell membrane</keyword>
<evidence type="ECO:0000256" key="2">
    <source>
        <dbReference type="ARBA" id="ARBA00010993"/>
    </source>
</evidence>
<keyword evidence="8 11" id="KW-0406">Ion transport</keyword>
<evidence type="ECO:0000313" key="15">
    <source>
        <dbReference type="Proteomes" id="UP000472265"/>
    </source>
</evidence>
<dbReference type="InterPro" id="IPR016152">
    <property type="entry name" value="PTrfase/Anion_transptr"/>
</dbReference>
<keyword evidence="6 11" id="KW-0812">Transmembrane</keyword>
<feature type="domain" description="Bicarbonate transporter-like transmembrane" evidence="12">
    <location>
        <begin position="354"/>
        <end position="885"/>
    </location>
</feature>
<dbReference type="PROSITE" id="PS00220">
    <property type="entry name" value="ANION_EXCHANGER_2"/>
    <property type="match status" value="1"/>
</dbReference>
<dbReference type="InterPro" id="IPR003020">
    <property type="entry name" value="HCO3_transpt_euk"/>
</dbReference>
<feature type="transmembrane region" description="Helical" evidence="11">
    <location>
        <begin position="499"/>
        <end position="520"/>
    </location>
</feature>
<dbReference type="GO" id="GO:0016323">
    <property type="term" value="C:basolateral plasma membrane"/>
    <property type="evidence" value="ECO:0007669"/>
    <property type="project" value="TreeGrafter"/>
</dbReference>
<protein>
    <recommendedName>
        <fullName evidence="11">Anion exchange protein</fullName>
    </recommendedName>
</protein>
<keyword evidence="5" id="KW-0039">Anion exchange</keyword>
<feature type="transmembrane region" description="Helical" evidence="11">
    <location>
        <begin position="467"/>
        <end position="492"/>
    </location>
</feature>
<accession>A0A671YNC3</accession>
<dbReference type="PRINTS" id="PR01231">
    <property type="entry name" value="HCO3TRNSPORT"/>
</dbReference>
<evidence type="ECO:0000313" key="14">
    <source>
        <dbReference type="Ensembl" id="ENSSAUP00010064846.1"/>
    </source>
</evidence>
<evidence type="ECO:0000256" key="6">
    <source>
        <dbReference type="ARBA" id="ARBA00022692"/>
    </source>
</evidence>
<evidence type="ECO:0000256" key="1">
    <source>
        <dbReference type="ARBA" id="ARBA00004651"/>
    </source>
</evidence>
<name>A0A671YNC3_SPAAU</name>
<sequence>MTDSAFPSNFTKHVSLFQTPLGQIYDLESRMQEEEDNEPPMEAVVIPYEPAYMNVNTNATTRGDAQAYVELNELQGNSWQETSRWMGYEENLNTATGKWGPSHVSYLTFKSLLQLRKTMSTGAVIFDLNAGSLSAVAEKVVDELLNKNEIRASDRDGLLRALLMRRSQSEGPVVTPSGDIEMQTFSVSKKRDGSENMEASVVLSGVLDILEKPVVAFVRLSDSVVMESALESPIPVRFVYVLVGPRDSGMDYRESGRAMGALMADWVFCLEAFLAQTDKDLTNAISDFMDCSIVIPPTEIQDQGMLEPIIQFQRRMLRERVRPSDTRLAFGDRVKVYKAPEEPREDPLARTGYPFGGMVRDLKRRFRHYISDYTDALNPQVLAAVIFIYFAALSPAITFGGLLADKTEKMMGVSELMVSTCIQGVIFCLISAQPVLIIGFSGPLLVFEEAFYAFCKSQGIEYIVGRIWVGMWLVLIVIIIVAVEGSFLVRFISRFTQEIFSILISLIFIYETFSKLFKIFKTHPLILNYDHLNDSSENPFHPIIKEHVEFHGDGNVTIHELEIERPYPNTALLSMCLMFGCFFIAYFLRSFKTGHFLPGPIRRLIGDFGVPIAIFFMIAVDISIEDAYTQKLVVPKGVEVTNPAVRGWFINPMGEKKPFPIWMMGASCVPALLVFILIFLESQITTLIVSKPERKMMKGSGFHWDLLILVTMGGISSIFGVPWLSAATVRSVTHANALTVMSKGPKPEIEKVLEQRISGFLVAIMVGVSIYMEPILKMIPMTALFGIFLYMGITSLSGIQMWDRMLLLITPKKYHPSDAYATRVSTLRMHLFTLIQLVCLAVLWMVKMSTFSLALPFVLILTIPLRMAMTGTLFTPLEMKCLDADDAKVTFEEEPGKDVYDESPLP</sequence>
<evidence type="ECO:0000259" key="13">
    <source>
        <dbReference type="Pfam" id="PF07565"/>
    </source>
</evidence>
<dbReference type="Pfam" id="PF00955">
    <property type="entry name" value="HCO3_cotransp"/>
    <property type="match status" value="1"/>
</dbReference>
<keyword evidence="15" id="KW-1185">Reference proteome</keyword>
<organism evidence="14 15">
    <name type="scientific">Sparus aurata</name>
    <name type="common">Gilthead sea bream</name>
    <dbReference type="NCBI Taxonomy" id="8175"/>
    <lineage>
        <taxon>Eukaryota</taxon>
        <taxon>Metazoa</taxon>
        <taxon>Chordata</taxon>
        <taxon>Craniata</taxon>
        <taxon>Vertebrata</taxon>
        <taxon>Euteleostomi</taxon>
        <taxon>Actinopterygii</taxon>
        <taxon>Neopterygii</taxon>
        <taxon>Teleostei</taxon>
        <taxon>Neoteleostei</taxon>
        <taxon>Acanthomorphata</taxon>
        <taxon>Eupercaria</taxon>
        <taxon>Spariformes</taxon>
        <taxon>Sparidae</taxon>
        <taxon>Sparus</taxon>
    </lineage>
</organism>
<dbReference type="GeneTree" id="ENSGT00940000157423"/>